<dbReference type="GeneID" id="65130103"/>
<dbReference type="Proteomes" id="UP000593882">
    <property type="component" value="Segment"/>
</dbReference>
<dbReference type="RefSeq" id="YP_010111675.1">
    <property type="nucleotide sequence ID" value="NC_055883.1"/>
</dbReference>
<name>A0A7M1RYM7_9CAUD</name>
<sequence length="256" mass="28222">MAKILVLAKSGFGKTTSYCGRIKLGIKGLNPKETYIIQCIGRGVPNPDFKLIEGSIGVENVGKPTQKLSNAGALATGNRVQVDCLTGLDRFAAVAEIVNMLKKSPYKNILIDDMNYLAQDFYMANAMKGGWDTPKQIGYGMGLIFDAFKGLPEDKNIICCAHYEEYKDKNGDSISYKFKTTGKMVDDYITPEGKFDIILFGKVGYDAENKKPIKHYVKEFDGEYPAKDSLGALDGLPDEIPNDLSIVVDKLREVYG</sequence>
<dbReference type="EMBL" id="MT774390">
    <property type="protein sequence ID" value="QOR59517.1"/>
    <property type="molecule type" value="Genomic_DNA"/>
</dbReference>
<accession>A0A7M1RYM7</accession>
<dbReference type="KEGG" id="vg:65130103"/>
<protein>
    <submittedName>
        <fullName evidence="1">ATP/GTP-binding protein</fullName>
    </submittedName>
</protein>
<proteinExistence type="predicted"/>
<organism evidence="1 2">
    <name type="scientific">uncultured phage cr85_1</name>
    <dbReference type="NCBI Taxonomy" id="2772074"/>
    <lineage>
        <taxon>Viruses</taxon>
        <taxon>Duplodnaviria</taxon>
        <taxon>Heunggongvirae</taxon>
        <taxon>Uroviricota</taxon>
        <taxon>Caudoviricetes</taxon>
        <taxon>Crassvirales</taxon>
        <taxon>Steigviridae</taxon>
        <taxon>Asinivirinae</taxon>
        <taxon>Kahnovirus</taxon>
        <taxon>Kahnovirus oralis</taxon>
    </lineage>
</organism>
<evidence type="ECO:0000313" key="1">
    <source>
        <dbReference type="EMBL" id="QOR59517.1"/>
    </source>
</evidence>
<reference evidence="1 2" key="1">
    <citation type="submission" date="2020-07" db="EMBL/GenBank/DDBJ databases">
        <title>Taxonomic proposal: Crassvirales, a new order of highly abundant and diverse bacterial viruses.</title>
        <authorList>
            <person name="Shkoporov A.N."/>
            <person name="Stockdale S.R."/>
            <person name="Guerin E."/>
            <person name="Ross R.P."/>
            <person name="Hill C."/>
        </authorList>
    </citation>
    <scope>NUCLEOTIDE SEQUENCE [LARGE SCALE GENOMIC DNA]</scope>
</reference>
<evidence type="ECO:0000313" key="2">
    <source>
        <dbReference type="Proteomes" id="UP000593882"/>
    </source>
</evidence>
<keyword evidence="2" id="KW-1185">Reference proteome</keyword>